<accession>A0A4Z1I7U4</accession>
<sequence length="59" mass="6245">MIATSWMLTAATVKWAPKAMVLELPFVLDAKATPSEFKTSTSAIRPPKVARTLLAGTGA</sequence>
<dbReference type="Proteomes" id="UP000297229">
    <property type="component" value="Unassembled WGS sequence"/>
</dbReference>
<gene>
    <name evidence="1" type="ORF">BELL_1486g00020</name>
</gene>
<proteinExistence type="predicted"/>
<dbReference type="AlphaFoldDB" id="A0A4Z1I7U4"/>
<evidence type="ECO:0000313" key="2">
    <source>
        <dbReference type="Proteomes" id="UP000297229"/>
    </source>
</evidence>
<name>A0A4Z1I7U4_9HELO</name>
<comment type="caution">
    <text evidence="1">The sequence shown here is derived from an EMBL/GenBank/DDBJ whole genome shotgun (WGS) entry which is preliminary data.</text>
</comment>
<reference evidence="1 2" key="1">
    <citation type="submission" date="2017-12" db="EMBL/GenBank/DDBJ databases">
        <title>Comparative genomics of Botrytis spp.</title>
        <authorList>
            <person name="Valero-Jimenez C.A."/>
            <person name="Tapia P."/>
            <person name="Veloso J."/>
            <person name="Silva-Moreno E."/>
            <person name="Staats M."/>
            <person name="Valdes J.H."/>
            <person name="Van Kan J.A.L."/>
        </authorList>
    </citation>
    <scope>NUCLEOTIDE SEQUENCE [LARGE SCALE GENOMIC DNA]</scope>
    <source>
        <strain evidence="1 2">Be9601</strain>
    </source>
</reference>
<protein>
    <submittedName>
        <fullName evidence="1">Uncharacterized protein</fullName>
    </submittedName>
</protein>
<keyword evidence="2" id="KW-1185">Reference proteome</keyword>
<organism evidence="1 2">
    <name type="scientific">Botrytis elliptica</name>
    <dbReference type="NCBI Taxonomy" id="278938"/>
    <lineage>
        <taxon>Eukaryota</taxon>
        <taxon>Fungi</taxon>
        <taxon>Dikarya</taxon>
        <taxon>Ascomycota</taxon>
        <taxon>Pezizomycotina</taxon>
        <taxon>Leotiomycetes</taxon>
        <taxon>Helotiales</taxon>
        <taxon>Sclerotiniaceae</taxon>
        <taxon>Botrytis</taxon>
    </lineage>
</organism>
<evidence type="ECO:0000313" key="1">
    <source>
        <dbReference type="EMBL" id="TGO54880.1"/>
    </source>
</evidence>
<dbReference type="EMBL" id="PQXM01001484">
    <property type="protein sequence ID" value="TGO54880.1"/>
    <property type="molecule type" value="Genomic_DNA"/>
</dbReference>